<evidence type="ECO:0000256" key="3">
    <source>
        <dbReference type="SAM" id="MobiDB-lite"/>
    </source>
</evidence>
<feature type="domain" description="YDG" evidence="4">
    <location>
        <begin position="114"/>
        <end position="265"/>
    </location>
</feature>
<comment type="subcellular location">
    <subcellularLocation>
        <location evidence="2">Nucleus</location>
    </subcellularLocation>
</comment>
<dbReference type="SUPFAM" id="SSF88697">
    <property type="entry name" value="PUA domain-like"/>
    <property type="match status" value="1"/>
</dbReference>
<feature type="region of interest" description="Disordered" evidence="3">
    <location>
        <begin position="271"/>
        <end position="313"/>
    </location>
</feature>
<feature type="compositionally biased region" description="Polar residues" evidence="3">
    <location>
        <begin position="294"/>
        <end position="313"/>
    </location>
</feature>
<keyword evidence="7" id="KW-1185">Reference proteome</keyword>
<proteinExistence type="predicted"/>
<dbReference type="GO" id="GO:0005634">
    <property type="term" value="C:nucleus"/>
    <property type="evidence" value="ECO:0007669"/>
    <property type="project" value="UniProtKB-SubCell"/>
</dbReference>
<dbReference type="KEGG" id="bgt:106052094"/>
<dbReference type="Proteomes" id="UP001165740">
    <property type="component" value="Chromosome 10"/>
</dbReference>
<organism evidence="5 6">
    <name type="scientific">Biomphalaria glabrata</name>
    <name type="common">Bloodfluke planorb</name>
    <name type="synonym">Freshwater snail</name>
    <dbReference type="NCBI Taxonomy" id="6526"/>
    <lineage>
        <taxon>Eukaryota</taxon>
        <taxon>Metazoa</taxon>
        <taxon>Spiralia</taxon>
        <taxon>Lophotrochozoa</taxon>
        <taxon>Mollusca</taxon>
        <taxon>Gastropoda</taxon>
        <taxon>Heterobranchia</taxon>
        <taxon>Euthyneura</taxon>
        <taxon>Panpulmonata</taxon>
        <taxon>Hygrophila</taxon>
        <taxon>Lymnaeoidea</taxon>
        <taxon>Planorbidae</taxon>
        <taxon>Biomphalaria</taxon>
    </lineage>
</organism>
<dbReference type="VEuPathDB" id="VectorBase:BGLAX_037491"/>
<evidence type="ECO:0000256" key="2">
    <source>
        <dbReference type="PROSITE-ProRule" id="PRU00358"/>
    </source>
</evidence>
<dbReference type="PANTHER" id="PTHR14140">
    <property type="entry name" value="E3 UBIQUITIN-PROTEIN LIGASE UHRF-RELATED"/>
    <property type="match status" value="1"/>
</dbReference>
<dbReference type="STRING" id="6526.A0A2C9K5E7"/>
<reference evidence="5" key="1">
    <citation type="submission" date="2020-05" db="UniProtKB">
        <authorList>
            <consortium name="EnsemblMetazoa"/>
        </authorList>
    </citation>
    <scope>IDENTIFICATION</scope>
    <source>
        <strain evidence="5">BB02</strain>
    </source>
</reference>
<dbReference type="InterPro" id="IPR036987">
    <property type="entry name" value="SRA-YDG_sf"/>
</dbReference>
<dbReference type="Proteomes" id="UP000076420">
    <property type="component" value="Unassembled WGS sequence"/>
</dbReference>
<evidence type="ECO:0000259" key="4">
    <source>
        <dbReference type="PROSITE" id="PS51015"/>
    </source>
</evidence>
<dbReference type="GO" id="GO:0016567">
    <property type="term" value="P:protein ubiquitination"/>
    <property type="evidence" value="ECO:0007669"/>
    <property type="project" value="TreeGrafter"/>
</dbReference>
<dbReference type="GO" id="GO:0061630">
    <property type="term" value="F:ubiquitin protein ligase activity"/>
    <property type="evidence" value="ECO:0007669"/>
    <property type="project" value="TreeGrafter"/>
</dbReference>
<dbReference type="AlphaFoldDB" id="A0A2C9K5E7"/>
<dbReference type="OMA" id="WFETRME"/>
<name>A0A2C9K5E7_BIOGL</name>
<evidence type="ECO:0000256" key="1">
    <source>
        <dbReference type="ARBA" id="ARBA00023242"/>
    </source>
</evidence>
<protein>
    <submittedName>
        <fullName evidence="8">Uncharacterized protein LOC106052094</fullName>
    </submittedName>
</protein>
<evidence type="ECO:0000313" key="7">
    <source>
        <dbReference type="Proteomes" id="UP001165740"/>
    </source>
</evidence>
<keyword evidence="1 2" id="KW-0539">Nucleus</keyword>
<dbReference type="Pfam" id="PF02182">
    <property type="entry name" value="SAD_SRA"/>
    <property type="match status" value="1"/>
</dbReference>
<dbReference type="OrthoDB" id="2270193at2759"/>
<evidence type="ECO:0000313" key="8">
    <source>
        <dbReference type="RefSeq" id="XP_013062785.1"/>
    </source>
</evidence>
<dbReference type="FunFam" id="2.30.280.10:FF:000005">
    <property type="entry name" value="E3 ubiquitin-protein ligase UHRF1"/>
    <property type="match status" value="1"/>
</dbReference>
<dbReference type="GeneID" id="106052094"/>
<dbReference type="Gene3D" id="2.30.280.10">
    <property type="entry name" value="SRA-YDG"/>
    <property type="match status" value="1"/>
</dbReference>
<dbReference type="RefSeq" id="XP_013062785.1">
    <property type="nucleotide sequence ID" value="XM_013207331.2"/>
</dbReference>
<evidence type="ECO:0000313" key="5">
    <source>
        <dbReference type="EnsemblMetazoa" id="BGLB013515-PB"/>
    </source>
</evidence>
<sequence length="313" mass="34435">MHDYEAIRKKNLEDNKRILASFGLLDPFKSLPSIIKRCNQPTLIKPAEKSRKRKASSDFDNFVGGSIHGSRRKSARLQGKVVSEVSQSLDQDVESDEDKKSVIKVQANRPNFHGAVPDIEVGTVWSTRMECCRDGVHRPTVAGIHGGELGAYSIALSGGYEDDVDLGECFTYTGEGGRDLKGTKANPKNLRTAPQSKDQALTRGNLALSKNVETGNPVRVIRGYKLDSPFAPESGYRYDGLYSVEKSWFTIGLSGYGVWKFALKRCGNQAPPPWTFTSEPGSPEKKNIDEPDVETTQNSTDADTTKSAFRNAD</sequence>
<gene>
    <name evidence="5" type="primary">106052094</name>
    <name evidence="8" type="synonym">LOC106052094</name>
</gene>
<accession>A0A2C9K5E7</accession>
<reference evidence="8" key="2">
    <citation type="submission" date="2025-04" db="UniProtKB">
        <authorList>
            <consortium name="RefSeq"/>
        </authorList>
    </citation>
    <scope>IDENTIFICATION</scope>
</reference>
<dbReference type="GO" id="GO:0044027">
    <property type="term" value="P:negative regulation of gene expression via chromosomal CpG island methylation"/>
    <property type="evidence" value="ECO:0007669"/>
    <property type="project" value="TreeGrafter"/>
</dbReference>
<dbReference type="SMART" id="SM00466">
    <property type="entry name" value="SRA"/>
    <property type="match status" value="1"/>
</dbReference>
<dbReference type="InterPro" id="IPR003105">
    <property type="entry name" value="SRA_YDG"/>
</dbReference>
<dbReference type="PANTHER" id="PTHR14140:SF27">
    <property type="entry name" value="OS04G0289800 PROTEIN"/>
    <property type="match status" value="1"/>
</dbReference>
<dbReference type="PROSITE" id="PS51015">
    <property type="entry name" value="YDG"/>
    <property type="match status" value="1"/>
</dbReference>
<dbReference type="InterPro" id="IPR015947">
    <property type="entry name" value="PUA-like_sf"/>
</dbReference>
<dbReference type="InterPro" id="IPR045134">
    <property type="entry name" value="UHRF1/2-like"/>
</dbReference>
<evidence type="ECO:0000313" key="6">
    <source>
        <dbReference type="Proteomes" id="UP000076420"/>
    </source>
</evidence>
<dbReference type="EnsemblMetazoa" id="BGLB013515-RB">
    <property type="protein sequence ID" value="BGLB013515-PB"/>
    <property type="gene ID" value="BGLB013515"/>
</dbReference>
<dbReference type="VEuPathDB" id="VectorBase:BGLB013515"/>